<feature type="transmembrane region" description="Helical" evidence="1">
    <location>
        <begin position="124"/>
        <end position="149"/>
    </location>
</feature>
<dbReference type="EMBL" id="UINC01049258">
    <property type="protein sequence ID" value="SVB60818.1"/>
    <property type="molecule type" value="Genomic_DNA"/>
</dbReference>
<feature type="transmembrane region" description="Helical" evidence="1">
    <location>
        <begin position="196"/>
        <end position="215"/>
    </location>
</feature>
<gene>
    <name evidence="3" type="ORF">METZ01_LOCUS213672</name>
</gene>
<keyword evidence="1" id="KW-0472">Membrane</keyword>
<feature type="transmembrane region" description="Helical" evidence="1">
    <location>
        <begin position="335"/>
        <end position="357"/>
    </location>
</feature>
<feature type="transmembrane region" description="Helical" evidence="1">
    <location>
        <begin position="34"/>
        <end position="53"/>
    </location>
</feature>
<feature type="transmembrane region" description="Helical" evidence="1">
    <location>
        <begin position="396"/>
        <end position="418"/>
    </location>
</feature>
<dbReference type="Gene3D" id="1.20.1250.20">
    <property type="entry name" value="MFS general substrate transporter like domains"/>
    <property type="match status" value="2"/>
</dbReference>
<evidence type="ECO:0000313" key="3">
    <source>
        <dbReference type="EMBL" id="SVB60818.1"/>
    </source>
</evidence>
<feature type="domain" description="Major facilitator superfamily (MFS) profile" evidence="2">
    <location>
        <begin position="245"/>
        <end position="426"/>
    </location>
</feature>
<dbReference type="InterPro" id="IPR036259">
    <property type="entry name" value="MFS_trans_sf"/>
</dbReference>
<feature type="transmembrane region" description="Helical" evidence="1">
    <location>
        <begin position="281"/>
        <end position="299"/>
    </location>
</feature>
<dbReference type="PROSITE" id="PS50850">
    <property type="entry name" value="MFS"/>
    <property type="match status" value="1"/>
</dbReference>
<keyword evidence="1" id="KW-1133">Transmembrane helix</keyword>
<feature type="transmembrane region" description="Helical" evidence="1">
    <location>
        <begin position="311"/>
        <end position="329"/>
    </location>
</feature>
<name>A0A382FCH5_9ZZZZ</name>
<sequence>VYILCDGGIFIALDRQLTTKEHNWNLFVNSLHEMFWGFGMAFHTTYAVIPLFLNELNAPTFIISSIAGIFVIGSAIPQIITAFVGRNTKNLKFSVIASHGLLLPPLFLAGFIFIYTGLTGPSAWMFYFSCYILFTLGVGIVFPFWADFLDTAHIAEKRGQFFGVSFFFNSFAGLFGGIAVKMLLSSSIAFPKNFGYGFITYAVCVIIATLLFMCYRTSTNVRRSDSKTFKDFIGEIRQILKKNKNFKNYIFSRILLTANYPAISLYAVYAKDKMNFEMSEAGIFIVISTTVSALSGYITGKFGDKFGHKNAMVLVFLAYFFALVSALWATSLLHVYIIFVFLGIGMGGWMTSAMSLIYEFAGDGDIKIYFALTDSLTAPFVLLSIILAGICAPRFGIEAVLIGIGIFIVLGIFSLVFLTKDPKDYS</sequence>
<reference evidence="3" key="1">
    <citation type="submission" date="2018-05" db="EMBL/GenBank/DDBJ databases">
        <authorList>
            <person name="Lanie J.A."/>
            <person name="Ng W.-L."/>
            <person name="Kazmierczak K.M."/>
            <person name="Andrzejewski T.M."/>
            <person name="Davidsen T.M."/>
            <person name="Wayne K.J."/>
            <person name="Tettelin H."/>
            <person name="Glass J.I."/>
            <person name="Rusch D."/>
            <person name="Podicherti R."/>
            <person name="Tsui H.-C.T."/>
            <person name="Winkler M.E."/>
        </authorList>
    </citation>
    <scope>NUCLEOTIDE SEQUENCE</scope>
</reference>
<dbReference type="AlphaFoldDB" id="A0A382FCH5"/>
<evidence type="ECO:0000256" key="1">
    <source>
        <dbReference type="SAM" id="Phobius"/>
    </source>
</evidence>
<dbReference type="PANTHER" id="PTHR23526">
    <property type="entry name" value="INTEGRAL MEMBRANE TRANSPORT PROTEIN-RELATED"/>
    <property type="match status" value="1"/>
</dbReference>
<dbReference type="SUPFAM" id="SSF103473">
    <property type="entry name" value="MFS general substrate transporter"/>
    <property type="match status" value="1"/>
</dbReference>
<feature type="transmembrane region" description="Helical" evidence="1">
    <location>
        <begin position="96"/>
        <end position="118"/>
    </location>
</feature>
<feature type="non-terminal residue" evidence="3">
    <location>
        <position position="1"/>
    </location>
</feature>
<evidence type="ECO:0000259" key="2">
    <source>
        <dbReference type="PROSITE" id="PS50850"/>
    </source>
</evidence>
<accession>A0A382FCH5</accession>
<dbReference type="GO" id="GO:0022857">
    <property type="term" value="F:transmembrane transporter activity"/>
    <property type="evidence" value="ECO:0007669"/>
    <property type="project" value="InterPro"/>
</dbReference>
<feature type="transmembrane region" description="Helical" evidence="1">
    <location>
        <begin position="161"/>
        <end position="184"/>
    </location>
</feature>
<organism evidence="3">
    <name type="scientific">marine metagenome</name>
    <dbReference type="NCBI Taxonomy" id="408172"/>
    <lineage>
        <taxon>unclassified sequences</taxon>
        <taxon>metagenomes</taxon>
        <taxon>ecological metagenomes</taxon>
    </lineage>
</organism>
<dbReference type="PANTHER" id="PTHR23526:SF1">
    <property type="entry name" value="MAJOR FACILITATOR SUPERFAMILY MFS_1"/>
    <property type="match status" value="1"/>
</dbReference>
<proteinExistence type="predicted"/>
<keyword evidence="1" id="KW-0812">Transmembrane</keyword>
<dbReference type="Pfam" id="PF07690">
    <property type="entry name" value="MFS_1"/>
    <property type="match status" value="1"/>
</dbReference>
<feature type="transmembrane region" description="Helical" evidence="1">
    <location>
        <begin position="369"/>
        <end position="390"/>
    </location>
</feature>
<feature type="transmembrane region" description="Helical" evidence="1">
    <location>
        <begin position="250"/>
        <end position="269"/>
    </location>
</feature>
<dbReference type="InterPro" id="IPR020846">
    <property type="entry name" value="MFS_dom"/>
</dbReference>
<protein>
    <recommendedName>
        <fullName evidence="2">Major facilitator superfamily (MFS) profile domain-containing protein</fullName>
    </recommendedName>
</protein>
<feature type="transmembrane region" description="Helical" evidence="1">
    <location>
        <begin position="59"/>
        <end position="84"/>
    </location>
</feature>
<dbReference type="InterPro" id="IPR011701">
    <property type="entry name" value="MFS"/>
</dbReference>
<dbReference type="InterPro" id="IPR052528">
    <property type="entry name" value="Sugar_transport-like"/>
</dbReference>